<dbReference type="AlphaFoldDB" id="A0AA40AHL6"/>
<sequence length="55" mass="6171">MMDGFLNEVSKADARAKDKHPILLMVFCHGSRDHKLLLDNDNAKNGLSLVRLKGH</sequence>
<evidence type="ECO:0000313" key="2">
    <source>
        <dbReference type="Proteomes" id="UP001172102"/>
    </source>
</evidence>
<keyword evidence="2" id="KW-1185">Reference proteome</keyword>
<protein>
    <submittedName>
        <fullName evidence="1">Uncharacterized protein</fullName>
    </submittedName>
</protein>
<evidence type="ECO:0000313" key="1">
    <source>
        <dbReference type="EMBL" id="KAK0715994.1"/>
    </source>
</evidence>
<accession>A0AA40AHL6</accession>
<gene>
    <name evidence="1" type="ORF">B0H67DRAFT_255735</name>
</gene>
<name>A0AA40AHL6_9PEZI</name>
<dbReference type="EMBL" id="JAUKUA010000004">
    <property type="protein sequence ID" value="KAK0715994.1"/>
    <property type="molecule type" value="Genomic_DNA"/>
</dbReference>
<dbReference type="Proteomes" id="UP001172102">
    <property type="component" value="Unassembled WGS sequence"/>
</dbReference>
<reference evidence="1" key="1">
    <citation type="submission" date="2023-06" db="EMBL/GenBank/DDBJ databases">
        <title>Genome-scale phylogeny and comparative genomics of the fungal order Sordariales.</title>
        <authorList>
            <consortium name="Lawrence Berkeley National Laboratory"/>
            <person name="Hensen N."/>
            <person name="Bonometti L."/>
            <person name="Westerberg I."/>
            <person name="Brannstrom I.O."/>
            <person name="Guillou S."/>
            <person name="Cros-Aarteil S."/>
            <person name="Calhoun S."/>
            <person name="Haridas S."/>
            <person name="Kuo A."/>
            <person name="Mondo S."/>
            <person name="Pangilinan J."/>
            <person name="Riley R."/>
            <person name="Labutti K."/>
            <person name="Andreopoulos B."/>
            <person name="Lipzen A."/>
            <person name="Chen C."/>
            <person name="Yanf M."/>
            <person name="Daum C."/>
            <person name="Ng V."/>
            <person name="Clum A."/>
            <person name="Steindorff A."/>
            <person name="Ohm R."/>
            <person name="Martin F."/>
            <person name="Silar P."/>
            <person name="Natvig D."/>
            <person name="Lalanne C."/>
            <person name="Gautier V."/>
            <person name="Ament-Velasquez S.L."/>
            <person name="Kruys A."/>
            <person name="Hutchinson M.I."/>
            <person name="Powell A.J."/>
            <person name="Barry K."/>
            <person name="Miller A.N."/>
            <person name="Grigoriev I.V."/>
            <person name="Debuchy R."/>
            <person name="Gladieux P."/>
            <person name="Thoren M.H."/>
            <person name="Johannesson H."/>
        </authorList>
    </citation>
    <scope>NUCLEOTIDE SEQUENCE</scope>
    <source>
        <strain evidence="1">SMH4607-1</strain>
    </source>
</reference>
<comment type="caution">
    <text evidence="1">The sequence shown here is derived from an EMBL/GenBank/DDBJ whole genome shotgun (WGS) entry which is preliminary data.</text>
</comment>
<organism evidence="1 2">
    <name type="scientific">Lasiosphaeris hirsuta</name>
    <dbReference type="NCBI Taxonomy" id="260670"/>
    <lineage>
        <taxon>Eukaryota</taxon>
        <taxon>Fungi</taxon>
        <taxon>Dikarya</taxon>
        <taxon>Ascomycota</taxon>
        <taxon>Pezizomycotina</taxon>
        <taxon>Sordariomycetes</taxon>
        <taxon>Sordariomycetidae</taxon>
        <taxon>Sordariales</taxon>
        <taxon>Lasiosphaeriaceae</taxon>
        <taxon>Lasiosphaeris</taxon>
    </lineage>
</organism>
<proteinExistence type="predicted"/>